<dbReference type="GO" id="GO:0016787">
    <property type="term" value="F:hydrolase activity"/>
    <property type="evidence" value="ECO:0007669"/>
    <property type="project" value="UniProtKB-KW"/>
</dbReference>
<dbReference type="InterPro" id="IPR038570">
    <property type="entry name" value="HicA_sf"/>
</dbReference>
<evidence type="ECO:0000256" key="5">
    <source>
        <dbReference type="ARBA" id="ARBA00022801"/>
    </source>
</evidence>
<dbReference type="RefSeq" id="WP_150096347.1">
    <property type="nucleotide sequence ID" value="NZ_VWPL01000004.1"/>
</dbReference>
<proteinExistence type="inferred from homology"/>
<evidence type="ECO:0000256" key="7">
    <source>
        <dbReference type="ARBA" id="ARBA00023016"/>
    </source>
</evidence>
<gene>
    <name evidence="8" type="ORF">F1193_03855</name>
</gene>
<dbReference type="Pfam" id="PF07927">
    <property type="entry name" value="HicA_toxin"/>
    <property type="match status" value="1"/>
</dbReference>
<sequence length="63" mass="7252">MLTNSRDIMRRLDADGWVLVRTRGSHHVFRHPRTGKVIVLPHPRKDLGIGLVRAIYNEAGWPI</sequence>
<keyword evidence="2" id="KW-1277">Toxin-antitoxin system</keyword>
<dbReference type="AlphaFoldDB" id="A0A5M6I439"/>
<keyword evidence="9" id="KW-1185">Reference proteome</keyword>
<evidence type="ECO:0000256" key="6">
    <source>
        <dbReference type="ARBA" id="ARBA00022884"/>
    </source>
</evidence>
<evidence type="ECO:0000256" key="1">
    <source>
        <dbReference type="ARBA" id="ARBA00006620"/>
    </source>
</evidence>
<evidence type="ECO:0000313" key="9">
    <source>
        <dbReference type="Proteomes" id="UP000323886"/>
    </source>
</evidence>
<dbReference type="SUPFAM" id="SSF54786">
    <property type="entry name" value="YcfA/nrd intein domain"/>
    <property type="match status" value="1"/>
</dbReference>
<comment type="caution">
    <text evidence="8">The sequence shown here is derived from an EMBL/GenBank/DDBJ whole genome shotgun (WGS) entry which is preliminary data.</text>
</comment>
<comment type="similarity">
    <text evidence="1">Belongs to the HicA mRNA interferase family.</text>
</comment>
<organism evidence="8 9">
    <name type="scientific">Blastochloris sulfoviridis</name>
    <dbReference type="NCBI Taxonomy" id="50712"/>
    <lineage>
        <taxon>Bacteria</taxon>
        <taxon>Pseudomonadati</taxon>
        <taxon>Pseudomonadota</taxon>
        <taxon>Alphaproteobacteria</taxon>
        <taxon>Hyphomicrobiales</taxon>
        <taxon>Blastochloridaceae</taxon>
        <taxon>Blastochloris</taxon>
    </lineage>
</organism>
<accession>A0A5M6I439</accession>
<dbReference type="GO" id="GO:0004519">
    <property type="term" value="F:endonuclease activity"/>
    <property type="evidence" value="ECO:0007669"/>
    <property type="project" value="UniProtKB-KW"/>
</dbReference>
<evidence type="ECO:0000256" key="3">
    <source>
        <dbReference type="ARBA" id="ARBA00022722"/>
    </source>
</evidence>
<keyword evidence="5" id="KW-0378">Hydrolase</keyword>
<evidence type="ECO:0000256" key="2">
    <source>
        <dbReference type="ARBA" id="ARBA00022649"/>
    </source>
</evidence>
<keyword evidence="6" id="KW-0694">RNA-binding</keyword>
<protein>
    <submittedName>
        <fullName evidence="8">Addiction module toxin, HicA family</fullName>
    </submittedName>
</protein>
<dbReference type="Proteomes" id="UP000323886">
    <property type="component" value="Unassembled WGS sequence"/>
</dbReference>
<name>A0A5M6I439_9HYPH</name>
<evidence type="ECO:0000256" key="4">
    <source>
        <dbReference type="ARBA" id="ARBA00022759"/>
    </source>
</evidence>
<keyword evidence="4" id="KW-0255">Endonuclease</keyword>
<keyword evidence="3" id="KW-0540">Nuclease</keyword>
<reference evidence="8 9" key="1">
    <citation type="submission" date="2019-09" db="EMBL/GenBank/DDBJ databases">
        <title>Draft Whole-Genome sequence of Blastochloris sulfoviridis DSM 729.</title>
        <authorList>
            <person name="Meyer T.E."/>
            <person name="Kyndt J.A."/>
        </authorList>
    </citation>
    <scope>NUCLEOTIDE SEQUENCE [LARGE SCALE GENOMIC DNA]</scope>
    <source>
        <strain evidence="8 9">DSM 729</strain>
    </source>
</reference>
<dbReference type="OrthoDB" id="9811409at2"/>
<dbReference type="InterPro" id="IPR012933">
    <property type="entry name" value="HicA_mRNA_interferase"/>
</dbReference>
<dbReference type="GO" id="GO:0003729">
    <property type="term" value="F:mRNA binding"/>
    <property type="evidence" value="ECO:0007669"/>
    <property type="project" value="InterPro"/>
</dbReference>
<dbReference type="Gene3D" id="3.30.920.30">
    <property type="entry name" value="Hypothetical protein"/>
    <property type="match status" value="1"/>
</dbReference>
<keyword evidence="7" id="KW-0346">Stress response</keyword>
<evidence type="ECO:0000313" key="8">
    <source>
        <dbReference type="EMBL" id="KAA5602976.1"/>
    </source>
</evidence>
<dbReference type="EMBL" id="VWPL01000004">
    <property type="protein sequence ID" value="KAA5602976.1"/>
    <property type="molecule type" value="Genomic_DNA"/>
</dbReference>